<protein>
    <submittedName>
        <fullName evidence="1">Uncharacterized protein</fullName>
    </submittedName>
</protein>
<accession>A0ACB8A472</accession>
<reference evidence="1" key="1">
    <citation type="journal article" date="2021" name="New Phytol.">
        <title>Evolutionary innovations through gain and loss of genes in the ectomycorrhizal Boletales.</title>
        <authorList>
            <person name="Wu G."/>
            <person name="Miyauchi S."/>
            <person name="Morin E."/>
            <person name="Kuo A."/>
            <person name="Drula E."/>
            <person name="Varga T."/>
            <person name="Kohler A."/>
            <person name="Feng B."/>
            <person name="Cao Y."/>
            <person name="Lipzen A."/>
            <person name="Daum C."/>
            <person name="Hundley H."/>
            <person name="Pangilinan J."/>
            <person name="Johnson J."/>
            <person name="Barry K."/>
            <person name="LaButti K."/>
            <person name="Ng V."/>
            <person name="Ahrendt S."/>
            <person name="Min B."/>
            <person name="Choi I.G."/>
            <person name="Park H."/>
            <person name="Plett J.M."/>
            <person name="Magnuson J."/>
            <person name="Spatafora J.W."/>
            <person name="Nagy L.G."/>
            <person name="Henrissat B."/>
            <person name="Grigoriev I.V."/>
            <person name="Yang Z.L."/>
            <person name="Xu J."/>
            <person name="Martin F.M."/>
        </authorList>
    </citation>
    <scope>NUCLEOTIDE SEQUENCE</scope>
    <source>
        <strain evidence="1">ATCC 28755</strain>
    </source>
</reference>
<dbReference type="EMBL" id="MU267865">
    <property type="protein sequence ID" value="KAH7907848.1"/>
    <property type="molecule type" value="Genomic_DNA"/>
</dbReference>
<keyword evidence="2" id="KW-1185">Reference proteome</keyword>
<name>A0ACB8A472_9AGAM</name>
<proteinExistence type="predicted"/>
<comment type="caution">
    <text evidence="1">The sequence shown here is derived from an EMBL/GenBank/DDBJ whole genome shotgun (WGS) entry which is preliminary data.</text>
</comment>
<evidence type="ECO:0000313" key="2">
    <source>
        <dbReference type="Proteomes" id="UP000790377"/>
    </source>
</evidence>
<sequence length="413" mass="46872">MRVLGNTCSKYRRMSDIIANSRFRRLTRMFFNDYHDEFPIELLRCKGVVTGSVALEMYLGHGAEDPRDFNIVVPRGGIMHIENWLISSGFENFEDASVDMREEMAPVLAQFRVYEGYNRKVTVSEANGLDIMEVIVNSPTTAEMIAMTAGGIIVLYPELATSGKILLGPTGGRYYKEKIRCGSVNGPWGRLYTDNRDMPIACGPQCPSIWRHTRHDRNILVFDWDKRYTIRGISQNCQTEWRLHLSCPNPHCTYGSGKLETSPATNMQIADIELNIIEHIPPLAPGFKGLLYATLCDAPVIVNVPCAEGIPCYRNLDELKVDCWVRQRDTHAAHAQRAKLRRTYNFIPSMPTIPADYAYTIFVEEPTTRPQLNAHVNMFSRNRSTAEYILGNILVVKRTNDEAETSATLQKFH</sequence>
<organism evidence="1 2">
    <name type="scientific">Hygrophoropsis aurantiaca</name>
    <dbReference type="NCBI Taxonomy" id="72124"/>
    <lineage>
        <taxon>Eukaryota</taxon>
        <taxon>Fungi</taxon>
        <taxon>Dikarya</taxon>
        <taxon>Basidiomycota</taxon>
        <taxon>Agaricomycotina</taxon>
        <taxon>Agaricomycetes</taxon>
        <taxon>Agaricomycetidae</taxon>
        <taxon>Boletales</taxon>
        <taxon>Coniophorineae</taxon>
        <taxon>Hygrophoropsidaceae</taxon>
        <taxon>Hygrophoropsis</taxon>
    </lineage>
</organism>
<gene>
    <name evidence="1" type="ORF">BJ138DRAFT_1116336</name>
</gene>
<dbReference type="Proteomes" id="UP000790377">
    <property type="component" value="Unassembled WGS sequence"/>
</dbReference>
<evidence type="ECO:0000313" key="1">
    <source>
        <dbReference type="EMBL" id="KAH7907848.1"/>
    </source>
</evidence>